<dbReference type="STRING" id="568899.SAMN05192534_10257"/>
<evidence type="ECO:0000313" key="5">
    <source>
        <dbReference type="Proteomes" id="UP000199163"/>
    </source>
</evidence>
<dbReference type="OrthoDB" id="9787660at2"/>
<dbReference type="InterPro" id="IPR018376">
    <property type="entry name" value="Enoyl-CoA_hyd/isom_CS"/>
</dbReference>
<sequence length="259" mass="27970">MSYETIICEVENNVAVVTIDRPPVNPLNGQVFQELADVMDELDRNDNVRAIVITGSGEKAFVAGADINEMASLDVVGINKSNQQSRSAYSKIENVNKPVIAAINGLALGGGLELALVCDLRICSEKAKFAFPEVGLGIIPGGGGTQRLQRIVGQGVAKELLYFGDMFDAQRAEELQLVNKVVESEKVVEEAKKWAEKLTEQPPVALQMVKTAVNTGASLDLESGLTLENHCFCNAFVSEDAKEGLTAFSEKRKPVFQGR</sequence>
<dbReference type="GO" id="GO:0006635">
    <property type="term" value="P:fatty acid beta-oxidation"/>
    <property type="evidence" value="ECO:0007669"/>
    <property type="project" value="TreeGrafter"/>
</dbReference>
<comment type="similarity">
    <text evidence="1 3">Belongs to the enoyl-CoA hydratase/isomerase family.</text>
</comment>
<dbReference type="AlphaFoldDB" id="A0A1G8A7S8"/>
<dbReference type="FunFam" id="3.90.226.10:FF:000009">
    <property type="entry name" value="Carnitinyl-CoA dehydratase"/>
    <property type="match status" value="1"/>
</dbReference>
<dbReference type="SUPFAM" id="SSF52096">
    <property type="entry name" value="ClpP/crotonase"/>
    <property type="match status" value="1"/>
</dbReference>
<gene>
    <name evidence="4" type="ORF">SAMN05192534_10257</name>
</gene>
<evidence type="ECO:0000256" key="1">
    <source>
        <dbReference type="ARBA" id="ARBA00005254"/>
    </source>
</evidence>
<dbReference type="EMBL" id="FNDK01000002">
    <property type="protein sequence ID" value="SDH17045.1"/>
    <property type="molecule type" value="Genomic_DNA"/>
</dbReference>
<evidence type="ECO:0000256" key="3">
    <source>
        <dbReference type="RuleBase" id="RU003707"/>
    </source>
</evidence>
<dbReference type="GO" id="GO:0016836">
    <property type="term" value="F:hydro-lyase activity"/>
    <property type="evidence" value="ECO:0007669"/>
    <property type="project" value="UniProtKB-ARBA"/>
</dbReference>
<dbReference type="Proteomes" id="UP000199163">
    <property type="component" value="Unassembled WGS sequence"/>
</dbReference>
<name>A0A1G8A7S8_9BACI</name>
<organism evidence="4 5">
    <name type="scientific">Alteribacillus persepolensis</name>
    <dbReference type="NCBI Taxonomy" id="568899"/>
    <lineage>
        <taxon>Bacteria</taxon>
        <taxon>Bacillati</taxon>
        <taxon>Bacillota</taxon>
        <taxon>Bacilli</taxon>
        <taxon>Bacillales</taxon>
        <taxon>Bacillaceae</taxon>
        <taxon>Alteribacillus</taxon>
    </lineage>
</organism>
<evidence type="ECO:0000313" key="4">
    <source>
        <dbReference type="EMBL" id="SDH17045.1"/>
    </source>
</evidence>
<dbReference type="InterPro" id="IPR001753">
    <property type="entry name" value="Enoyl-CoA_hydra/iso"/>
</dbReference>
<dbReference type="Gene3D" id="1.10.12.10">
    <property type="entry name" value="Lyase 2-enoyl-coa Hydratase, Chain A, domain 2"/>
    <property type="match status" value="1"/>
</dbReference>
<reference evidence="4 5" key="1">
    <citation type="submission" date="2016-10" db="EMBL/GenBank/DDBJ databases">
        <authorList>
            <person name="de Groot N.N."/>
        </authorList>
    </citation>
    <scope>NUCLEOTIDE SEQUENCE [LARGE SCALE GENOMIC DNA]</scope>
    <source>
        <strain evidence="4 5">DSM 21632</strain>
    </source>
</reference>
<keyword evidence="5" id="KW-1185">Reference proteome</keyword>
<dbReference type="PANTHER" id="PTHR11941">
    <property type="entry name" value="ENOYL-COA HYDRATASE-RELATED"/>
    <property type="match status" value="1"/>
</dbReference>
<dbReference type="Gene3D" id="3.90.226.10">
    <property type="entry name" value="2-enoyl-CoA Hydratase, Chain A, domain 1"/>
    <property type="match status" value="1"/>
</dbReference>
<dbReference type="CDD" id="cd06558">
    <property type="entry name" value="crotonase-like"/>
    <property type="match status" value="1"/>
</dbReference>
<keyword evidence="2" id="KW-0456">Lyase</keyword>
<evidence type="ECO:0000256" key="2">
    <source>
        <dbReference type="ARBA" id="ARBA00023239"/>
    </source>
</evidence>
<dbReference type="FunFam" id="1.10.12.10:FF:000001">
    <property type="entry name" value="Probable enoyl-CoA hydratase, mitochondrial"/>
    <property type="match status" value="1"/>
</dbReference>
<dbReference type="PROSITE" id="PS00166">
    <property type="entry name" value="ENOYL_COA_HYDRATASE"/>
    <property type="match status" value="1"/>
</dbReference>
<dbReference type="RefSeq" id="WP_091271254.1">
    <property type="nucleotide sequence ID" value="NZ_FNDK01000002.1"/>
</dbReference>
<accession>A0A1G8A7S8</accession>
<dbReference type="InterPro" id="IPR029045">
    <property type="entry name" value="ClpP/crotonase-like_dom_sf"/>
</dbReference>
<dbReference type="Pfam" id="PF00378">
    <property type="entry name" value="ECH_1"/>
    <property type="match status" value="1"/>
</dbReference>
<dbReference type="InterPro" id="IPR014748">
    <property type="entry name" value="Enoyl-CoA_hydra_C"/>
</dbReference>
<dbReference type="PANTHER" id="PTHR11941:SF54">
    <property type="entry name" value="ENOYL-COA HYDRATASE, MITOCHONDRIAL"/>
    <property type="match status" value="1"/>
</dbReference>
<proteinExistence type="inferred from homology"/>
<protein>
    <submittedName>
        <fullName evidence="4">Enoyl-CoA hydratase</fullName>
    </submittedName>
</protein>